<feature type="domain" description="Carrier" evidence="1">
    <location>
        <begin position="5"/>
        <end position="82"/>
    </location>
</feature>
<organism evidence="2 3">
    <name type="scientific">Prosthecobacter fluviatilis</name>
    <dbReference type="NCBI Taxonomy" id="445931"/>
    <lineage>
        <taxon>Bacteria</taxon>
        <taxon>Pseudomonadati</taxon>
        <taxon>Verrucomicrobiota</taxon>
        <taxon>Verrucomicrobiia</taxon>
        <taxon>Verrucomicrobiales</taxon>
        <taxon>Verrucomicrobiaceae</taxon>
        <taxon>Prosthecobacter</taxon>
    </lineage>
</organism>
<name>A0ABW0KY40_9BACT</name>
<sequence length="86" mass="9413">MPEAPISPAAVIELLTTEHILEPQEPLAPDTDLFSMGLDSMAMMQLLLQIEERFGLTVNPAEMTRERFATASALAGFLGEKRRLAA</sequence>
<dbReference type="InterPro" id="IPR009081">
    <property type="entry name" value="PP-bd_ACP"/>
</dbReference>
<dbReference type="RefSeq" id="WP_377171178.1">
    <property type="nucleotide sequence ID" value="NZ_JBHSMQ010000011.1"/>
</dbReference>
<evidence type="ECO:0000313" key="3">
    <source>
        <dbReference type="Proteomes" id="UP001596052"/>
    </source>
</evidence>
<gene>
    <name evidence="2" type="ORF">ACFQDI_22435</name>
</gene>
<dbReference type="Pfam" id="PF00550">
    <property type="entry name" value="PP-binding"/>
    <property type="match status" value="1"/>
</dbReference>
<evidence type="ECO:0000259" key="1">
    <source>
        <dbReference type="PROSITE" id="PS50075"/>
    </source>
</evidence>
<dbReference type="Gene3D" id="1.10.1200.10">
    <property type="entry name" value="ACP-like"/>
    <property type="match status" value="1"/>
</dbReference>
<dbReference type="EMBL" id="JBHSMQ010000011">
    <property type="protein sequence ID" value="MFC5457643.1"/>
    <property type="molecule type" value="Genomic_DNA"/>
</dbReference>
<dbReference type="Proteomes" id="UP001596052">
    <property type="component" value="Unassembled WGS sequence"/>
</dbReference>
<protein>
    <submittedName>
        <fullName evidence="2">Acyl carrier protein</fullName>
    </submittedName>
</protein>
<comment type="caution">
    <text evidence="2">The sequence shown here is derived from an EMBL/GenBank/DDBJ whole genome shotgun (WGS) entry which is preliminary data.</text>
</comment>
<keyword evidence="3" id="KW-1185">Reference proteome</keyword>
<evidence type="ECO:0000313" key="2">
    <source>
        <dbReference type="EMBL" id="MFC5457643.1"/>
    </source>
</evidence>
<accession>A0ABW0KY40</accession>
<reference evidence="3" key="1">
    <citation type="journal article" date="2019" name="Int. J. Syst. Evol. Microbiol.">
        <title>The Global Catalogue of Microorganisms (GCM) 10K type strain sequencing project: providing services to taxonomists for standard genome sequencing and annotation.</title>
        <authorList>
            <consortium name="The Broad Institute Genomics Platform"/>
            <consortium name="The Broad Institute Genome Sequencing Center for Infectious Disease"/>
            <person name="Wu L."/>
            <person name="Ma J."/>
        </authorList>
    </citation>
    <scope>NUCLEOTIDE SEQUENCE [LARGE SCALE GENOMIC DNA]</scope>
    <source>
        <strain evidence="3">CGMCC 4.1469</strain>
    </source>
</reference>
<dbReference type="InterPro" id="IPR036736">
    <property type="entry name" value="ACP-like_sf"/>
</dbReference>
<proteinExistence type="predicted"/>
<dbReference type="SUPFAM" id="SSF47336">
    <property type="entry name" value="ACP-like"/>
    <property type="match status" value="1"/>
</dbReference>
<dbReference type="PROSITE" id="PS50075">
    <property type="entry name" value="CARRIER"/>
    <property type="match status" value="1"/>
</dbReference>